<accession>A0ABY6NYE1</accession>
<proteinExistence type="predicted"/>
<reference evidence="1" key="1">
    <citation type="submission" date="2022-10" db="EMBL/GenBank/DDBJ databases">
        <title>Rhodococcus sp.75.</title>
        <authorList>
            <person name="Sun M."/>
        </authorList>
    </citation>
    <scope>NUCLEOTIDE SEQUENCE</scope>
    <source>
        <strain evidence="1">75</strain>
    </source>
</reference>
<organism evidence="1 2">
    <name type="scientific">Rhodococcus antarcticus</name>
    <dbReference type="NCBI Taxonomy" id="2987751"/>
    <lineage>
        <taxon>Bacteria</taxon>
        <taxon>Bacillati</taxon>
        <taxon>Actinomycetota</taxon>
        <taxon>Actinomycetes</taxon>
        <taxon>Mycobacteriales</taxon>
        <taxon>Nocardiaceae</taxon>
        <taxon>Rhodococcus</taxon>
    </lineage>
</organism>
<dbReference type="EMBL" id="CP110615">
    <property type="protein sequence ID" value="UZJ24013.1"/>
    <property type="molecule type" value="Genomic_DNA"/>
</dbReference>
<evidence type="ECO:0000313" key="1">
    <source>
        <dbReference type="EMBL" id="UZJ24013.1"/>
    </source>
</evidence>
<dbReference type="Proteomes" id="UP001164965">
    <property type="component" value="Chromosome"/>
</dbReference>
<dbReference type="RefSeq" id="WP_265382120.1">
    <property type="nucleotide sequence ID" value="NZ_CP110615.1"/>
</dbReference>
<evidence type="ECO:0000313" key="2">
    <source>
        <dbReference type="Proteomes" id="UP001164965"/>
    </source>
</evidence>
<keyword evidence="2" id="KW-1185">Reference proteome</keyword>
<name>A0ABY6NYE1_9NOCA</name>
<sequence>MSAVPVIVEQTGRPVVLVGGMAVLCRLSTAYRVTTDLDTVDRSHPGQVAQLELLLSAGAAPSGPSGAVVTTPFGEVQVDVLQVTDADLARLPEDPTDRLHVLAHDWAVTSASPVVVSTEGLDPLQVAVAEPGALVAMKLQAVMNRGRAKEGSDLLDIVRLTLDRECGPVARAQLERAGDQLRADALLHARRWFDDGAARSLRVARAVPEGRDVELDDLRLVGELLIAALDS</sequence>
<gene>
    <name evidence="1" type="ORF">RHODO2019_12585</name>
</gene>
<protein>
    <submittedName>
        <fullName evidence="1">Prevent-host-death protein</fullName>
    </submittedName>
</protein>